<keyword evidence="11" id="KW-1185">Reference proteome</keyword>
<feature type="transmembrane region" description="Helical" evidence="9">
    <location>
        <begin position="79"/>
        <end position="96"/>
    </location>
</feature>
<dbReference type="GO" id="GO:0005304">
    <property type="term" value="F:L-valine transmembrane transporter activity"/>
    <property type="evidence" value="ECO:0007669"/>
    <property type="project" value="TreeGrafter"/>
</dbReference>
<feature type="transmembrane region" description="Helical" evidence="9">
    <location>
        <begin position="108"/>
        <end position="133"/>
    </location>
</feature>
<dbReference type="GO" id="GO:0015818">
    <property type="term" value="P:isoleucine transport"/>
    <property type="evidence" value="ECO:0007669"/>
    <property type="project" value="TreeGrafter"/>
</dbReference>
<evidence type="ECO:0000256" key="1">
    <source>
        <dbReference type="ARBA" id="ARBA00004651"/>
    </source>
</evidence>
<dbReference type="GO" id="GO:0015188">
    <property type="term" value="F:L-isoleucine transmembrane transporter activity"/>
    <property type="evidence" value="ECO:0007669"/>
    <property type="project" value="TreeGrafter"/>
</dbReference>
<feature type="transmembrane region" description="Helical" evidence="9">
    <location>
        <begin position="224"/>
        <end position="247"/>
    </location>
</feature>
<dbReference type="EMBL" id="FNOU01000014">
    <property type="protein sequence ID" value="SDY03207.1"/>
    <property type="molecule type" value="Genomic_DNA"/>
</dbReference>
<evidence type="ECO:0000256" key="7">
    <source>
        <dbReference type="ARBA" id="ARBA00022989"/>
    </source>
</evidence>
<dbReference type="OrthoDB" id="9783920at2"/>
<proteinExistence type="inferred from homology"/>
<name>A0A1H3GJE1_EUBBA</name>
<accession>A0A1H3GJE1</accession>
<dbReference type="PANTHER" id="PTHR30588:SF0">
    <property type="entry name" value="BRANCHED-CHAIN AMINO ACID PERMEASE BRNQ"/>
    <property type="match status" value="1"/>
</dbReference>
<keyword evidence="4" id="KW-1003">Cell membrane</keyword>
<dbReference type="RefSeq" id="WP_090245620.1">
    <property type="nucleotide sequence ID" value="NZ_FNOU01000014.1"/>
</dbReference>
<dbReference type="PANTHER" id="PTHR30588">
    <property type="entry name" value="BRANCHED-CHAIN AMINO ACID TRANSPORT SYSTEM 2 CARRIER PROTEIN"/>
    <property type="match status" value="1"/>
</dbReference>
<organism evidence="10 11">
    <name type="scientific">Eubacterium barkeri</name>
    <name type="common">Clostridium barkeri</name>
    <dbReference type="NCBI Taxonomy" id="1528"/>
    <lineage>
        <taxon>Bacteria</taxon>
        <taxon>Bacillati</taxon>
        <taxon>Bacillota</taxon>
        <taxon>Clostridia</taxon>
        <taxon>Eubacteriales</taxon>
        <taxon>Eubacteriaceae</taxon>
        <taxon>Eubacterium</taxon>
    </lineage>
</organism>
<keyword evidence="3 9" id="KW-0813">Transport</keyword>
<reference evidence="11" key="1">
    <citation type="submission" date="2016-10" db="EMBL/GenBank/DDBJ databases">
        <authorList>
            <person name="Varghese N."/>
            <person name="Submissions S."/>
        </authorList>
    </citation>
    <scope>NUCLEOTIDE SEQUENCE [LARGE SCALE GENOMIC DNA]</scope>
    <source>
        <strain evidence="11">VPI 5359</strain>
    </source>
</reference>
<keyword evidence="7 9" id="KW-1133">Transmembrane helix</keyword>
<feature type="transmembrane region" description="Helical" evidence="9">
    <location>
        <begin position="338"/>
        <end position="355"/>
    </location>
</feature>
<feature type="transmembrane region" description="Helical" evidence="9">
    <location>
        <begin position="183"/>
        <end position="203"/>
    </location>
</feature>
<feature type="transmembrane region" description="Helical" evidence="9">
    <location>
        <begin position="267"/>
        <end position="299"/>
    </location>
</feature>
<evidence type="ECO:0000256" key="8">
    <source>
        <dbReference type="ARBA" id="ARBA00023136"/>
    </source>
</evidence>
<keyword evidence="8 9" id="KW-0472">Membrane</keyword>
<feature type="transmembrane region" description="Helical" evidence="9">
    <location>
        <begin position="311"/>
        <end position="332"/>
    </location>
</feature>
<dbReference type="NCBIfam" id="TIGR00796">
    <property type="entry name" value="livcs"/>
    <property type="match status" value="1"/>
</dbReference>
<comment type="function">
    <text evidence="9">Component of the transport system for branched-chain amino acids.</text>
</comment>
<evidence type="ECO:0000256" key="2">
    <source>
        <dbReference type="ARBA" id="ARBA00008540"/>
    </source>
</evidence>
<dbReference type="GO" id="GO:0005886">
    <property type="term" value="C:plasma membrane"/>
    <property type="evidence" value="ECO:0007669"/>
    <property type="project" value="UniProtKB-SubCell"/>
</dbReference>
<keyword evidence="5 9" id="KW-0812">Transmembrane</keyword>
<evidence type="ECO:0000313" key="11">
    <source>
        <dbReference type="Proteomes" id="UP000199652"/>
    </source>
</evidence>
<dbReference type="Proteomes" id="UP000199652">
    <property type="component" value="Unassembled WGS sequence"/>
</dbReference>
<feature type="transmembrane region" description="Helical" evidence="9">
    <location>
        <begin position="12"/>
        <end position="30"/>
    </location>
</feature>
<sequence length="423" mass="44586">MNQIKERWIVGLALFSMFFGAGNVIFPPFLGMQAGYLWLPAFISYYLADIGLALLAIFAMLKCNSDIEGITKRIGKIPAALLSCAIFLCVGPLLAIPRTGATTFEMAALPLVPGMNSILFSVLFFALILGLCLKESSVVDIVGKFLTPALFIGLLIVIAKGVINPLGGVDALPRMANVISTGIISGYQTMDVLAALIFGVIIFKTVEQKGYTKLEEKRRIIGGAGLVAAGGLLIVYGGLSYLGATVSQTAAPDISRANLVVDIIKSLMGYAGVVIFAIVVALACVTTAVALVSSSATFFSRMTGGRVKYRAIVIGMCIFSAVVSNVGLETIIAVSEPIFSIVYAPALTLIVLSLFGDRIKSDDVFKAAALGATVVSLITLANGKGLGFDFIRAFPLNEMGLAWVLPTIVCGIIGYFIGKKVRV</sequence>
<dbReference type="GO" id="GO:0015190">
    <property type="term" value="F:L-leucine transmembrane transporter activity"/>
    <property type="evidence" value="ECO:0007669"/>
    <property type="project" value="TreeGrafter"/>
</dbReference>
<comment type="similarity">
    <text evidence="2 9">Belongs to the branched chain amino acid transporter family.</text>
</comment>
<feature type="transmembrane region" description="Helical" evidence="9">
    <location>
        <begin position="400"/>
        <end position="418"/>
    </location>
</feature>
<evidence type="ECO:0000256" key="5">
    <source>
        <dbReference type="ARBA" id="ARBA00022692"/>
    </source>
</evidence>
<evidence type="ECO:0000256" key="9">
    <source>
        <dbReference type="RuleBase" id="RU362122"/>
    </source>
</evidence>
<protein>
    <recommendedName>
        <fullName evidence="9">Branched-chain amino acid transport system carrier protein</fullName>
    </recommendedName>
</protein>
<dbReference type="GO" id="GO:0015820">
    <property type="term" value="P:L-leucine transport"/>
    <property type="evidence" value="ECO:0007669"/>
    <property type="project" value="TreeGrafter"/>
</dbReference>
<gene>
    <name evidence="10" type="ORF">SAMN04488579_1149</name>
</gene>
<feature type="transmembrane region" description="Helical" evidence="9">
    <location>
        <begin position="367"/>
        <end position="388"/>
    </location>
</feature>
<evidence type="ECO:0000313" key="10">
    <source>
        <dbReference type="EMBL" id="SDY03207.1"/>
    </source>
</evidence>
<comment type="subcellular location">
    <subcellularLocation>
        <location evidence="1 9">Cell membrane</location>
        <topology evidence="1 9">Multi-pass membrane protein</topology>
    </subcellularLocation>
</comment>
<keyword evidence="6 9" id="KW-0029">Amino-acid transport</keyword>
<dbReference type="Pfam" id="PF05525">
    <property type="entry name" value="Branch_AA_trans"/>
    <property type="match status" value="1"/>
</dbReference>
<dbReference type="AlphaFoldDB" id="A0A1H3GJE1"/>
<feature type="transmembrane region" description="Helical" evidence="9">
    <location>
        <begin position="145"/>
        <end position="163"/>
    </location>
</feature>
<feature type="transmembrane region" description="Helical" evidence="9">
    <location>
        <begin position="36"/>
        <end position="58"/>
    </location>
</feature>
<evidence type="ECO:0000256" key="4">
    <source>
        <dbReference type="ARBA" id="ARBA00022475"/>
    </source>
</evidence>
<evidence type="ECO:0000256" key="3">
    <source>
        <dbReference type="ARBA" id="ARBA00022448"/>
    </source>
</evidence>
<evidence type="ECO:0000256" key="6">
    <source>
        <dbReference type="ARBA" id="ARBA00022970"/>
    </source>
</evidence>
<dbReference type="STRING" id="1528.SAMN04488579_1149"/>
<dbReference type="InterPro" id="IPR004685">
    <property type="entry name" value="Brnchd-chn_aa_trnsp_Livcs"/>
</dbReference>